<evidence type="ECO:0000313" key="2">
    <source>
        <dbReference type="EMBL" id="CAB9509011.1"/>
    </source>
</evidence>
<feature type="compositionally biased region" description="Basic and acidic residues" evidence="1">
    <location>
        <begin position="67"/>
        <end position="76"/>
    </location>
</feature>
<sequence>MAFDQPLEADRVDDNFLISLVRGPVLGALSWIMGGEDADDSERELRRGLEDMIIDDEAEEERVNHNDNGYHHHLANDKQQQQQPKANLPRMVHSDVSVSEIAGTTMDHNNMMMIKNHNYHLPRSEKKKMSWSDNLVEYMDEESVRHEPGTAAGSSSGIAKPIKSAMTRTASIRSHSLAGGSSSASSSSSSAEEKERKIRYLPSGLDRAHNGLIMPTRPVGNDNNGIDSPQWGWYALNTTPPTPEMYHSRSSLRQSQKTTMSAASSSEGDNPAIRGPNRVFQGLKAGSNRPPVGWPSVPL</sequence>
<feature type="region of interest" description="Disordered" evidence="1">
    <location>
        <begin position="165"/>
        <end position="196"/>
    </location>
</feature>
<protein>
    <submittedName>
        <fullName evidence="2">Uncharacterized protein</fullName>
    </submittedName>
</protein>
<keyword evidence="3" id="KW-1185">Reference proteome</keyword>
<evidence type="ECO:0000313" key="3">
    <source>
        <dbReference type="Proteomes" id="UP001153069"/>
    </source>
</evidence>
<reference evidence="2" key="1">
    <citation type="submission" date="2020-06" db="EMBL/GenBank/DDBJ databases">
        <authorList>
            <consortium name="Plant Systems Biology data submission"/>
        </authorList>
    </citation>
    <scope>NUCLEOTIDE SEQUENCE</scope>
    <source>
        <strain evidence="2">D6</strain>
    </source>
</reference>
<feature type="region of interest" description="Disordered" evidence="1">
    <location>
        <begin position="67"/>
        <end position="90"/>
    </location>
</feature>
<name>A0A9N8DY65_9STRA</name>
<dbReference type="OrthoDB" id="195658at2759"/>
<comment type="caution">
    <text evidence="2">The sequence shown here is derived from an EMBL/GenBank/DDBJ whole genome shotgun (WGS) entry which is preliminary data.</text>
</comment>
<feature type="region of interest" description="Disordered" evidence="1">
    <location>
        <begin position="242"/>
        <end position="299"/>
    </location>
</feature>
<gene>
    <name evidence="2" type="ORF">SEMRO_371_G128560.1</name>
</gene>
<evidence type="ECO:0000256" key="1">
    <source>
        <dbReference type="SAM" id="MobiDB-lite"/>
    </source>
</evidence>
<organism evidence="2 3">
    <name type="scientific">Seminavis robusta</name>
    <dbReference type="NCBI Taxonomy" id="568900"/>
    <lineage>
        <taxon>Eukaryota</taxon>
        <taxon>Sar</taxon>
        <taxon>Stramenopiles</taxon>
        <taxon>Ochrophyta</taxon>
        <taxon>Bacillariophyta</taxon>
        <taxon>Bacillariophyceae</taxon>
        <taxon>Bacillariophycidae</taxon>
        <taxon>Naviculales</taxon>
        <taxon>Naviculaceae</taxon>
        <taxon>Seminavis</taxon>
    </lineage>
</organism>
<dbReference type="EMBL" id="CAICTM010000370">
    <property type="protein sequence ID" value="CAB9509011.1"/>
    <property type="molecule type" value="Genomic_DNA"/>
</dbReference>
<feature type="compositionally biased region" description="Low complexity" evidence="1">
    <location>
        <begin position="174"/>
        <end position="190"/>
    </location>
</feature>
<dbReference type="AlphaFoldDB" id="A0A9N8DY65"/>
<feature type="compositionally biased region" description="Polar residues" evidence="1">
    <location>
        <begin position="248"/>
        <end position="268"/>
    </location>
</feature>
<accession>A0A9N8DY65</accession>
<dbReference type="Proteomes" id="UP001153069">
    <property type="component" value="Unassembled WGS sequence"/>
</dbReference>
<proteinExistence type="predicted"/>